<dbReference type="InterPro" id="IPR051049">
    <property type="entry name" value="Dienelactone_hydrolase-like"/>
</dbReference>
<dbReference type="PANTHER" id="PTHR46623">
    <property type="entry name" value="CARBOXYMETHYLENEBUTENOLIDASE-RELATED"/>
    <property type="match status" value="1"/>
</dbReference>
<dbReference type="PANTHER" id="PTHR46623:SF6">
    <property type="entry name" value="ALPHA_BETA-HYDROLASES SUPERFAMILY PROTEIN"/>
    <property type="match status" value="1"/>
</dbReference>
<keyword evidence="3" id="KW-1185">Reference proteome</keyword>
<proteinExistence type="predicted"/>
<evidence type="ECO:0000313" key="2">
    <source>
        <dbReference type="EMBL" id="ARF55145.1"/>
    </source>
</evidence>
<dbReference type="KEGG" id="sgv:B1H19_13895"/>
<organism evidence="2 3">
    <name type="scientific">Streptomyces gilvosporeus</name>
    <dbReference type="NCBI Taxonomy" id="553510"/>
    <lineage>
        <taxon>Bacteria</taxon>
        <taxon>Bacillati</taxon>
        <taxon>Actinomycetota</taxon>
        <taxon>Actinomycetes</taxon>
        <taxon>Kitasatosporales</taxon>
        <taxon>Streptomycetaceae</taxon>
        <taxon>Streptomyces</taxon>
    </lineage>
</organism>
<dbReference type="EMBL" id="CP020569">
    <property type="protein sequence ID" value="ARF55145.1"/>
    <property type="molecule type" value="Genomic_DNA"/>
</dbReference>
<dbReference type="STRING" id="553510.B1H19_13895"/>
<gene>
    <name evidence="2" type="ORF">B1H19_13895</name>
</gene>
<name>A0A1V0TQC5_9ACTN</name>
<protein>
    <recommendedName>
        <fullName evidence="1">Dienelactone hydrolase domain-containing protein</fullName>
    </recommendedName>
</protein>
<dbReference type="OrthoDB" id="188362at2"/>
<dbReference type="GO" id="GO:0016787">
    <property type="term" value="F:hydrolase activity"/>
    <property type="evidence" value="ECO:0007669"/>
    <property type="project" value="InterPro"/>
</dbReference>
<dbReference type="Pfam" id="PF01738">
    <property type="entry name" value="DLH"/>
    <property type="match status" value="1"/>
</dbReference>
<accession>A0A1V0TQC5</accession>
<dbReference type="InterPro" id="IPR029058">
    <property type="entry name" value="AB_hydrolase_fold"/>
</dbReference>
<dbReference type="Gene3D" id="3.40.50.1820">
    <property type="entry name" value="alpha/beta hydrolase"/>
    <property type="match status" value="1"/>
</dbReference>
<reference evidence="2 3" key="1">
    <citation type="submission" date="2017-04" db="EMBL/GenBank/DDBJ databases">
        <title>Complete Genome Sequence of Streptomyces gilvosporeus F607, a Capable Producer of Natamycin.</title>
        <authorList>
            <person name="Zong G."/>
            <person name="Zhong C."/>
            <person name="Fu J."/>
            <person name="Qin R."/>
            <person name="Cao G."/>
        </authorList>
    </citation>
    <scope>NUCLEOTIDE SEQUENCE [LARGE SCALE GENOMIC DNA]</scope>
    <source>
        <strain evidence="2 3">F607</strain>
    </source>
</reference>
<dbReference type="InterPro" id="IPR002925">
    <property type="entry name" value="Dienelactn_hydro"/>
</dbReference>
<dbReference type="AlphaFoldDB" id="A0A1V0TQC5"/>
<dbReference type="RefSeq" id="WP_083105057.1">
    <property type="nucleotide sequence ID" value="NZ_CP020569.1"/>
</dbReference>
<evidence type="ECO:0000313" key="3">
    <source>
        <dbReference type="Proteomes" id="UP000192726"/>
    </source>
</evidence>
<dbReference type="SUPFAM" id="SSF53474">
    <property type="entry name" value="alpha/beta-Hydrolases"/>
    <property type="match status" value="1"/>
</dbReference>
<sequence length="254" mass="27640">MSADEFTTQWVQLGEGAGDGPEGYIARPTRREPAGAVIVAGEMFGVPGHLRDICGRFAAHGYTAIAPDFYWRHQRRSQFGYEEPEYGQAMTLMKGLRRDEALSDVAAARVTAQQYAGGGGTAILGFSVGGHIAMLAATERPFDLVVNYYGGWLLDGGIPMAEPLPPVARSEAIAANSGFVLGFFGAHDFVMSLDEWHRIGSHLDAAGVAHEQITYPEAGHGFFNDERPDYYDEMAAKDAWQRTLDALAQHVRSD</sequence>
<evidence type="ECO:0000259" key="1">
    <source>
        <dbReference type="Pfam" id="PF01738"/>
    </source>
</evidence>
<feature type="domain" description="Dienelactone hydrolase" evidence="1">
    <location>
        <begin position="22"/>
        <end position="250"/>
    </location>
</feature>
<dbReference type="Proteomes" id="UP000192726">
    <property type="component" value="Chromosome"/>
</dbReference>